<feature type="transmembrane region" description="Helical" evidence="5">
    <location>
        <begin position="115"/>
        <end position="137"/>
    </location>
</feature>
<feature type="transmembrane region" description="Helical" evidence="5">
    <location>
        <begin position="158"/>
        <end position="182"/>
    </location>
</feature>
<accession>A0ABP7F664</accession>
<keyword evidence="5" id="KW-0811">Translocation</keyword>
<proteinExistence type="inferred from homology"/>
<feature type="region of interest" description="Disordered" evidence="6">
    <location>
        <begin position="1"/>
        <end position="54"/>
    </location>
</feature>
<comment type="subunit">
    <text evidence="5">Forms a complex with TatA.</text>
</comment>
<evidence type="ECO:0000256" key="5">
    <source>
        <dbReference type="HAMAP-Rule" id="MF_00902"/>
    </source>
</evidence>
<comment type="subcellular location">
    <subcellularLocation>
        <location evidence="5">Cell membrane</location>
        <topology evidence="5">Multi-pass membrane protein</topology>
    </subcellularLocation>
    <subcellularLocation>
        <location evidence="1">Membrane</location>
        <topology evidence="1">Multi-pass membrane protein</topology>
    </subcellularLocation>
</comment>
<gene>
    <name evidence="5" type="primary">tatC</name>
    <name evidence="7" type="ORF">GCM10022378_20450</name>
</gene>
<feature type="transmembrane region" description="Helical" evidence="5">
    <location>
        <begin position="261"/>
        <end position="278"/>
    </location>
</feature>
<keyword evidence="5" id="KW-0813">Transport</keyword>
<keyword evidence="5" id="KW-0653">Protein transport</keyword>
<comment type="function">
    <text evidence="5">Part of the twin-arginine translocation (Tat) system that transports large folded proteins containing a characteristic twin-arginine motif in their signal peptide across membranes.</text>
</comment>
<evidence type="ECO:0000256" key="2">
    <source>
        <dbReference type="ARBA" id="ARBA00022692"/>
    </source>
</evidence>
<evidence type="ECO:0000256" key="3">
    <source>
        <dbReference type="ARBA" id="ARBA00022989"/>
    </source>
</evidence>
<reference evidence="8" key="1">
    <citation type="journal article" date="2019" name="Int. J. Syst. Evol. Microbiol.">
        <title>The Global Catalogue of Microorganisms (GCM) 10K type strain sequencing project: providing services to taxonomists for standard genome sequencing and annotation.</title>
        <authorList>
            <consortium name="The Broad Institute Genomics Platform"/>
            <consortium name="The Broad Institute Genome Sequencing Center for Infectious Disease"/>
            <person name="Wu L."/>
            <person name="Ma J."/>
        </authorList>
    </citation>
    <scope>NUCLEOTIDE SEQUENCE [LARGE SCALE GENOMIC DNA]</scope>
    <source>
        <strain evidence="8">JCM 16981</strain>
    </source>
</reference>
<dbReference type="HAMAP" id="MF_00902">
    <property type="entry name" value="TatC"/>
    <property type="match status" value="1"/>
</dbReference>
<feature type="compositionally biased region" description="Polar residues" evidence="6">
    <location>
        <begin position="1"/>
        <end position="11"/>
    </location>
</feature>
<evidence type="ECO:0000256" key="1">
    <source>
        <dbReference type="ARBA" id="ARBA00004141"/>
    </source>
</evidence>
<keyword evidence="5" id="KW-1003">Cell membrane</keyword>
<feature type="transmembrane region" description="Helical" evidence="5">
    <location>
        <begin position="72"/>
        <end position="95"/>
    </location>
</feature>
<feature type="transmembrane region" description="Helical" evidence="5">
    <location>
        <begin position="202"/>
        <end position="228"/>
    </location>
</feature>
<comment type="caution">
    <text evidence="7">The sequence shown here is derived from an EMBL/GenBank/DDBJ whole genome shotgun (WGS) entry which is preliminary data.</text>
</comment>
<dbReference type="PANTHER" id="PTHR30371:SF4">
    <property type="entry name" value="SEC-INDEPENDENT PROTEIN TRANSLOCASE PROTEIN TATCD"/>
    <property type="match status" value="1"/>
</dbReference>
<dbReference type="PANTHER" id="PTHR30371">
    <property type="entry name" value="SEC-INDEPENDENT PROTEIN TRANSLOCASE PROTEIN TATC"/>
    <property type="match status" value="1"/>
</dbReference>
<dbReference type="EMBL" id="BAABCK010000068">
    <property type="protein sequence ID" value="GAA3732096.1"/>
    <property type="molecule type" value="Genomic_DNA"/>
</dbReference>
<dbReference type="PRINTS" id="PR01840">
    <property type="entry name" value="TATCFAMILY"/>
</dbReference>
<keyword evidence="3 5" id="KW-1133">Transmembrane helix</keyword>
<feature type="transmembrane region" description="Helical" evidence="5">
    <location>
        <begin position="240"/>
        <end position="255"/>
    </location>
</feature>
<keyword evidence="8" id="KW-1185">Reference proteome</keyword>
<dbReference type="NCBIfam" id="TIGR00945">
    <property type="entry name" value="tatC"/>
    <property type="match status" value="1"/>
</dbReference>
<name>A0ABP7F664_9STAP</name>
<keyword evidence="4 5" id="KW-0472">Membrane</keyword>
<evidence type="ECO:0000256" key="4">
    <source>
        <dbReference type="ARBA" id="ARBA00023136"/>
    </source>
</evidence>
<organism evidence="7 8">
    <name type="scientific">Salinicoccus jeotgali</name>
    <dbReference type="NCBI Taxonomy" id="381634"/>
    <lineage>
        <taxon>Bacteria</taxon>
        <taxon>Bacillati</taxon>
        <taxon>Bacillota</taxon>
        <taxon>Bacilli</taxon>
        <taxon>Bacillales</taxon>
        <taxon>Staphylococcaceae</taxon>
        <taxon>Salinicoccus</taxon>
    </lineage>
</organism>
<dbReference type="InterPro" id="IPR002033">
    <property type="entry name" value="TatC"/>
</dbReference>
<dbReference type="Pfam" id="PF00902">
    <property type="entry name" value="TatC"/>
    <property type="match status" value="1"/>
</dbReference>
<evidence type="ECO:0000313" key="7">
    <source>
        <dbReference type="EMBL" id="GAA3732096.1"/>
    </source>
</evidence>
<feature type="compositionally biased region" description="Basic and acidic residues" evidence="6">
    <location>
        <begin position="12"/>
        <end position="21"/>
    </location>
</feature>
<evidence type="ECO:0000313" key="8">
    <source>
        <dbReference type="Proteomes" id="UP001500920"/>
    </source>
</evidence>
<protein>
    <recommendedName>
        <fullName evidence="5">Sec-independent protein translocase protein TatC</fullName>
    </recommendedName>
</protein>
<keyword evidence="2 5" id="KW-0812">Transmembrane</keyword>
<dbReference type="RefSeq" id="WP_344704098.1">
    <property type="nucleotide sequence ID" value="NZ_BAABCK010000068.1"/>
</dbReference>
<comment type="similarity">
    <text evidence="5">Belongs to the TatC family.</text>
</comment>
<feature type="compositionally biased region" description="Gly residues" evidence="6">
    <location>
        <begin position="24"/>
        <end position="33"/>
    </location>
</feature>
<evidence type="ECO:0000256" key="6">
    <source>
        <dbReference type="SAM" id="MobiDB-lite"/>
    </source>
</evidence>
<sequence length="296" mass="33482">MDPYQNMNISPSDKRKAEKNKSAGAGGGGGNGNGSDNNTPTPPEEPPRKRKRVTHEEPFAPLMDHIEDLRSMLLKSAIVFVIWFFTIFSTVGWWFPVVSKGADIVVLGPFEVIRFYIQTSAAISLGLSIPFICWFLWQFVRPGLVEKETQFLKGSLPIMLVLFVIGVSFGYFVVHPISYFFLIQMGQVNFDVLVTADEYMSFLLITTIPFGLIFQLPIVVLFLSHIELLDSEFMRKSRKYAYFALMVVTAIIAPPDFFTHIITLLPMIGLYEVSIVLVRRKERRTAKKEAEKAEAA</sequence>
<dbReference type="Proteomes" id="UP001500920">
    <property type="component" value="Unassembled WGS sequence"/>
</dbReference>